<comment type="caution">
    <text evidence="5">The sequence shown here is derived from an EMBL/GenBank/DDBJ whole genome shotgun (WGS) entry which is preliminary data.</text>
</comment>
<keyword evidence="3" id="KW-1133">Transmembrane helix</keyword>
<organism evidence="5 6">
    <name type="scientific">Peronospora matthiolae</name>
    <dbReference type="NCBI Taxonomy" id="2874970"/>
    <lineage>
        <taxon>Eukaryota</taxon>
        <taxon>Sar</taxon>
        <taxon>Stramenopiles</taxon>
        <taxon>Oomycota</taxon>
        <taxon>Peronosporomycetes</taxon>
        <taxon>Peronosporales</taxon>
        <taxon>Peronosporaceae</taxon>
        <taxon>Peronospora</taxon>
    </lineage>
</organism>
<evidence type="ECO:0000313" key="6">
    <source>
        <dbReference type="Proteomes" id="UP001162060"/>
    </source>
</evidence>
<accession>A0AAV1T288</accession>
<name>A0AAV1T288_9STRA</name>
<keyword evidence="4" id="KW-0732">Signal</keyword>
<feature type="coiled-coil region" evidence="1">
    <location>
        <begin position="49"/>
        <end position="157"/>
    </location>
</feature>
<keyword evidence="3" id="KW-0812">Transmembrane</keyword>
<feature type="region of interest" description="Disordered" evidence="2">
    <location>
        <begin position="363"/>
        <end position="396"/>
    </location>
</feature>
<gene>
    <name evidence="5" type="ORF">PM001_LOCUS836</name>
</gene>
<proteinExistence type="predicted"/>
<feature type="signal peptide" evidence="4">
    <location>
        <begin position="1"/>
        <end position="23"/>
    </location>
</feature>
<feature type="compositionally biased region" description="Polar residues" evidence="2">
    <location>
        <begin position="370"/>
        <end position="388"/>
    </location>
</feature>
<dbReference type="AlphaFoldDB" id="A0AAV1T288"/>
<keyword evidence="1" id="KW-0175">Coiled coil</keyword>
<evidence type="ECO:0000256" key="1">
    <source>
        <dbReference type="SAM" id="Coils"/>
    </source>
</evidence>
<feature type="transmembrane region" description="Helical" evidence="3">
    <location>
        <begin position="326"/>
        <end position="345"/>
    </location>
</feature>
<evidence type="ECO:0000256" key="2">
    <source>
        <dbReference type="SAM" id="MobiDB-lite"/>
    </source>
</evidence>
<reference evidence="5" key="1">
    <citation type="submission" date="2024-01" db="EMBL/GenBank/DDBJ databases">
        <authorList>
            <person name="Webb A."/>
        </authorList>
    </citation>
    <scope>NUCLEOTIDE SEQUENCE</scope>
    <source>
        <strain evidence="5">Pm1</strain>
    </source>
</reference>
<evidence type="ECO:0000256" key="3">
    <source>
        <dbReference type="SAM" id="Phobius"/>
    </source>
</evidence>
<evidence type="ECO:0000313" key="5">
    <source>
        <dbReference type="EMBL" id="CAK7894594.1"/>
    </source>
</evidence>
<dbReference type="Proteomes" id="UP001162060">
    <property type="component" value="Unassembled WGS sequence"/>
</dbReference>
<dbReference type="EMBL" id="CAKLBY020000004">
    <property type="protein sequence ID" value="CAK7894594.1"/>
    <property type="molecule type" value="Genomic_DNA"/>
</dbReference>
<evidence type="ECO:0000256" key="4">
    <source>
        <dbReference type="SAM" id="SignalP"/>
    </source>
</evidence>
<protein>
    <submittedName>
        <fullName evidence="5">Uncharacterized protein</fullName>
    </submittedName>
</protein>
<sequence length="396" mass="44546">MRVMNWIVLLAAVLATFIYIADADAPVKASTTVNTQQVKDSTEEEVVTVQKLEKEIETLTEIVKELKTDVLKEKKAHKKTKLELKAVTGELNEVRERLDAREEDVTKLRETLSTEQAHFTAELDAALQKLADETNKAQQLERTYELMEKKNKAMGQELGVAKTAELTMMALLSSYYDDARVLTEQTLGFAQDKLSEHTDTLERVQSEFDNVKKVTRDTTSKFYQENVAPTLNPILDPILADVHKVVSPQMEKFVPILQKVAAKAKRQTLVYSREALRQAKRARVEAITILEQNNYVAAYAQKVVDSVLVILAVPLALFWTRLVFRLVWWLFTTTVCVLKCGLCCGSRKRSSTAKSELAKKTIGVDAGPNAPNSGSRKTVTNKTMLNTPKRNKKSKN</sequence>
<keyword evidence="3" id="KW-0472">Membrane</keyword>
<feature type="chain" id="PRO_5043898023" evidence="4">
    <location>
        <begin position="24"/>
        <end position="396"/>
    </location>
</feature>